<reference evidence="1" key="1">
    <citation type="submission" date="2020-10" db="EMBL/GenBank/DDBJ databases">
        <title>Ca. Dormibacterota MAGs.</title>
        <authorList>
            <person name="Montgomery K."/>
        </authorList>
    </citation>
    <scope>NUCLEOTIDE SEQUENCE [LARGE SCALE GENOMIC DNA]</scope>
    <source>
        <strain evidence="1">SC8812_S17_10</strain>
    </source>
</reference>
<dbReference type="EMBL" id="JAEKNR010000114">
    <property type="protein sequence ID" value="MBJ7598510.1"/>
    <property type="molecule type" value="Genomic_DNA"/>
</dbReference>
<sequence length="178" mass="19850">MTVKDHLKLSGVMAGAALPWLRKDVWIPLTSSVLVDVDHYLWHSVAHRTLSLRAATRYFGRANPRQPAQSRLLHHPLLIGAVIIAAAASRSRALRLITSGVLFHVSLDLFHVRQTARLKRSLIGSAQGVCESCRRRDGALELHTLRFAGNPLVKYRPRNFTVLCSSCHERAHDEALAL</sequence>
<name>A0A934K4Y7_9BACT</name>
<organism evidence="1 2">
    <name type="scientific">Candidatus Nephthysia bennettiae</name>
    <dbReference type="NCBI Taxonomy" id="3127016"/>
    <lineage>
        <taxon>Bacteria</taxon>
        <taxon>Bacillati</taxon>
        <taxon>Candidatus Dormiibacterota</taxon>
        <taxon>Candidatus Dormibacteria</taxon>
        <taxon>Candidatus Dormibacterales</taxon>
        <taxon>Candidatus Dormibacteraceae</taxon>
        <taxon>Candidatus Nephthysia</taxon>
    </lineage>
</organism>
<dbReference type="AlphaFoldDB" id="A0A934K4Y7"/>
<gene>
    <name evidence="1" type="ORF">JF922_10550</name>
</gene>
<comment type="caution">
    <text evidence="1">The sequence shown here is derived from an EMBL/GenBank/DDBJ whole genome shotgun (WGS) entry which is preliminary data.</text>
</comment>
<proteinExistence type="predicted"/>
<dbReference type="RefSeq" id="WP_338201571.1">
    <property type="nucleotide sequence ID" value="NZ_JAEKNR010000114.1"/>
</dbReference>
<evidence type="ECO:0000313" key="2">
    <source>
        <dbReference type="Proteomes" id="UP000612893"/>
    </source>
</evidence>
<accession>A0A934K4Y7</accession>
<keyword evidence="2" id="KW-1185">Reference proteome</keyword>
<evidence type="ECO:0000313" key="1">
    <source>
        <dbReference type="EMBL" id="MBJ7598510.1"/>
    </source>
</evidence>
<protein>
    <submittedName>
        <fullName evidence="1">Uncharacterized protein</fullName>
    </submittedName>
</protein>
<dbReference type="Proteomes" id="UP000612893">
    <property type="component" value="Unassembled WGS sequence"/>
</dbReference>